<dbReference type="AlphaFoldDB" id="A0A9P8VFQ8"/>
<feature type="domain" description="Major facilitator superfamily (MFS) profile" evidence="8">
    <location>
        <begin position="44"/>
        <end position="530"/>
    </location>
</feature>
<feature type="transmembrane region" description="Helical" evidence="7">
    <location>
        <begin position="311"/>
        <end position="331"/>
    </location>
</feature>
<protein>
    <submittedName>
        <fullName evidence="9">Azole resistance protein</fullName>
    </submittedName>
</protein>
<dbReference type="FunFam" id="1.20.1720.10:FF:000012">
    <property type="entry name" value="MFS toxin efflux pump (AflT)"/>
    <property type="match status" value="1"/>
</dbReference>
<feature type="transmembrane region" description="Helical" evidence="7">
    <location>
        <begin position="170"/>
        <end position="193"/>
    </location>
</feature>
<feature type="transmembrane region" description="Helical" evidence="7">
    <location>
        <begin position="199"/>
        <end position="219"/>
    </location>
</feature>
<comment type="subcellular location">
    <subcellularLocation>
        <location evidence="1">Membrane</location>
        <topology evidence="1">Multi-pass membrane protein</topology>
    </subcellularLocation>
</comment>
<keyword evidence="10" id="KW-1185">Reference proteome</keyword>
<evidence type="ECO:0000256" key="6">
    <source>
        <dbReference type="SAM" id="MobiDB-lite"/>
    </source>
</evidence>
<evidence type="ECO:0000256" key="2">
    <source>
        <dbReference type="ARBA" id="ARBA00022448"/>
    </source>
</evidence>
<feature type="transmembrane region" description="Helical" evidence="7">
    <location>
        <begin position="434"/>
        <end position="457"/>
    </location>
</feature>
<evidence type="ECO:0000256" key="1">
    <source>
        <dbReference type="ARBA" id="ARBA00004141"/>
    </source>
</evidence>
<feature type="transmembrane region" description="Helical" evidence="7">
    <location>
        <begin position="239"/>
        <end position="257"/>
    </location>
</feature>
<keyword evidence="3 7" id="KW-0812">Transmembrane</keyword>
<feature type="compositionally biased region" description="Basic and acidic residues" evidence="6">
    <location>
        <begin position="8"/>
        <end position="27"/>
    </location>
</feature>
<evidence type="ECO:0000313" key="10">
    <source>
        <dbReference type="Proteomes" id="UP000770015"/>
    </source>
</evidence>
<accession>A0A9P8VFQ8</accession>
<proteinExistence type="predicted"/>
<dbReference type="EMBL" id="JAGSXJ010000005">
    <property type="protein sequence ID" value="KAH6691667.1"/>
    <property type="molecule type" value="Genomic_DNA"/>
</dbReference>
<keyword evidence="2" id="KW-0813">Transport</keyword>
<dbReference type="PANTHER" id="PTHR23501:SF201">
    <property type="entry name" value="MFS AFLATOXIN EFFLUX PUMP"/>
    <property type="match status" value="1"/>
</dbReference>
<evidence type="ECO:0000256" key="7">
    <source>
        <dbReference type="SAM" id="Phobius"/>
    </source>
</evidence>
<feature type="region of interest" description="Disordered" evidence="6">
    <location>
        <begin position="533"/>
        <end position="553"/>
    </location>
</feature>
<feature type="transmembrane region" description="Helical" evidence="7">
    <location>
        <begin position="79"/>
        <end position="97"/>
    </location>
</feature>
<dbReference type="Gene3D" id="1.20.1250.20">
    <property type="entry name" value="MFS general substrate transporter like domains"/>
    <property type="match status" value="1"/>
</dbReference>
<feature type="region of interest" description="Disordered" evidence="6">
    <location>
        <begin position="1"/>
        <end position="29"/>
    </location>
</feature>
<dbReference type="Proteomes" id="UP000770015">
    <property type="component" value="Unassembled WGS sequence"/>
</dbReference>
<feature type="transmembrane region" description="Helical" evidence="7">
    <location>
        <begin position="343"/>
        <end position="362"/>
    </location>
</feature>
<feature type="transmembrane region" description="Helical" evidence="7">
    <location>
        <begin position="507"/>
        <end position="525"/>
    </location>
</feature>
<evidence type="ECO:0000256" key="5">
    <source>
        <dbReference type="ARBA" id="ARBA00023136"/>
    </source>
</evidence>
<keyword evidence="5 7" id="KW-0472">Membrane</keyword>
<feature type="transmembrane region" description="Helical" evidence="7">
    <location>
        <begin position="269"/>
        <end position="290"/>
    </location>
</feature>
<feature type="transmembrane region" description="Helical" evidence="7">
    <location>
        <begin position="134"/>
        <end position="158"/>
    </location>
</feature>
<evidence type="ECO:0000256" key="4">
    <source>
        <dbReference type="ARBA" id="ARBA00022989"/>
    </source>
</evidence>
<evidence type="ECO:0000256" key="3">
    <source>
        <dbReference type="ARBA" id="ARBA00022692"/>
    </source>
</evidence>
<comment type="caution">
    <text evidence="9">The sequence shown here is derived from an EMBL/GenBank/DDBJ whole genome shotgun (WGS) entry which is preliminary data.</text>
</comment>
<evidence type="ECO:0000313" key="9">
    <source>
        <dbReference type="EMBL" id="KAH6691667.1"/>
    </source>
</evidence>
<dbReference type="PROSITE" id="PS50850">
    <property type="entry name" value="MFS"/>
    <property type="match status" value="1"/>
</dbReference>
<dbReference type="FunFam" id="1.20.1250.20:FF:000196">
    <property type="entry name" value="MFS toxin efflux pump (AflT)"/>
    <property type="match status" value="1"/>
</dbReference>
<dbReference type="GO" id="GO:0005886">
    <property type="term" value="C:plasma membrane"/>
    <property type="evidence" value="ECO:0007669"/>
    <property type="project" value="TreeGrafter"/>
</dbReference>
<organism evidence="9 10">
    <name type="scientific">Plectosphaerella plurivora</name>
    <dbReference type="NCBI Taxonomy" id="936078"/>
    <lineage>
        <taxon>Eukaryota</taxon>
        <taxon>Fungi</taxon>
        <taxon>Dikarya</taxon>
        <taxon>Ascomycota</taxon>
        <taxon>Pezizomycotina</taxon>
        <taxon>Sordariomycetes</taxon>
        <taxon>Hypocreomycetidae</taxon>
        <taxon>Glomerellales</taxon>
        <taxon>Plectosphaerellaceae</taxon>
        <taxon>Plectosphaerella</taxon>
    </lineage>
</organism>
<feature type="transmembrane region" description="Helical" evidence="7">
    <location>
        <begin position="109"/>
        <end position="128"/>
    </location>
</feature>
<dbReference type="InterPro" id="IPR036259">
    <property type="entry name" value="MFS_trans_sf"/>
</dbReference>
<dbReference type="InterPro" id="IPR020846">
    <property type="entry name" value="MFS_dom"/>
</dbReference>
<name>A0A9P8VFQ8_9PEZI</name>
<keyword evidence="4 7" id="KW-1133">Transmembrane helix</keyword>
<sequence length="553" mass="59061">MATIKPSSLEKYHEASKNPEAAPKEADDPAATNYNPRSINFWLVMLSNFVAVFLVALDRTILATAIPRITDNFKSLGDIGWYGSAYMLTTAASQLLFGRIYKFYNLKIIYFGSIVVFEIGSLICGAAANSSTFIVGRAIAGFGSAGIFTGAMMVMVSMVPVYKRPMFQGVFGMVFGVASVVGPLLGGVLAGKATWRWCFYMNLPIGGVALALLFFLLNLPEKSSSPAPWVEHITRLDPLGTFFFVPSVVSLLLALQWGGSKFPWSDGRIIALFVVFAVAFAAFASVQVLMPKTAQVPMRIISQRSMLAGCFFNFFLAASMMLALFYVPLWFQTVKNFDPVQSGIYTLPLVLSIVASSIISGVATQNIGYYVPSMILCPSLMAIGQGLMSTFAPNSGTGEWVGFQFITGFGLGFGMQTVNLAVQTVLPREDVSTGMAISFFGQQLGGAIFLCVGQALFNNIMGSRLAGIPGIDAATIVDNGATDLRGLVPEDAVDAVVSAYNAACTKIFMTAMALALATLLSALCMQWRNIKQGKRSPPPGVSSTAVGGDKSPA</sequence>
<dbReference type="SUPFAM" id="SSF103473">
    <property type="entry name" value="MFS general substrate transporter"/>
    <property type="match status" value="1"/>
</dbReference>
<dbReference type="GO" id="GO:0022857">
    <property type="term" value="F:transmembrane transporter activity"/>
    <property type="evidence" value="ECO:0007669"/>
    <property type="project" value="InterPro"/>
</dbReference>
<dbReference type="Pfam" id="PF07690">
    <property type="entry name" value="MFS_1"/>
    <property type="match status" value="1"/>
</dbReference>
<feature type="transmembrane region" description="Helical" evidence="7">
    <location>
        <begin position="400"/>
        <end position="422"/>
    </location>
</feature>
<reference evidence="9" key="1">
    <citation type="journal article" date="2021" name="Nat. Commun.">
        <title>Genetic determinants of endophytism in the Arabidopsis root mycobiome.</title>
        <authorList>
            <person name="Mesny F."/>
            <person name="Miyauchi S."/>
            <person name="Thiergart T."/>
            <person name="Pickel B."/>
            <person name="Atanasova L."/>
            <person name="Karlsson M."/>
            <person name="Huettel B."/>
            <person name="Barry K.W."/>
            <person name="Haridas S."/>
            <person name="Chen C."/>
            <person name="Bauer D."/>
            <person name="Andreopoulos W."/>
            <person name="Pangilinan J."/>
            <person name="LaButti K."/>
            <person name="Riley R."/>
            <person name="Lipzen A."/>
            <person name="Clum A."/>
            <person name="Drula E."/>
            <person name="Henrissat B."/>
            <person name="Kohler A."/>
            <person name="Grigoriev I.V."/>
            <person name="Martin F.M."/>
            <person name="Hacquard S."/>
        </authorList>
    </citation>
    <scope>NUCLEOTIDE SEQUENCE</scope>
    <source>
        <strain evidence="9">MPI-SDFR-AT-0117</strain>
    </source>
</reference>
<evidence type="ECO:0000259" key="8">
    <source>
        <dbReference type="PROSITE" id="PS50850"/>
    </source>
</evidence>
<feature type="transmembrane region" description="Helical" evidence="7">
    <location>
        <begin position="41"/>
        <end position="67"/>
    </location>
</feature>
<dbReference type="PANTHER" id="PTHR23501">
    <property type="entry name" value="MAJOR FACILITATOR SUPERFAMILY"/>
    <property type="match status" value="1"/>
</dbReference>
<dbReference type="Gene3D" id="1.20.1720.10">
    <property type="entry name" value="Multidrug resistance protein D"/>
    <property type="match status" value="1"/>
</dbReference>
<feature type="transmembrane region" description="Helical" evidence="7">
    <location>
        <begin position="369"/>
        <end position="388"/>
    </location>
</feature>
<dbReference type="CDD" id="cd17502">
    <property type="entry name" value="MFS_Azr1_MDR_like"/>
    <property type="match status" value="1"/>
</dbReference>
<dbReference type="InterPro" id="IPR011701">
    <property type="entry name" value="MFS"/>
</dbReference>
<dbReference type="OrthoDB" id="10021397at2759"/>
<gene>
    <name evidence="9" type="ORF">F5X68DRAFT_252738</name>
</gene>